<evidence type="ECO:0000259" key="1">
    <source>
        <dbReference type="Pfam" id="PF07883"/>
    </source>
</evidence>
<gene>
    <name evidence="2" type="ORF">GCM10010964_38280</name>
</gene>
<dbReference type="InterPro" id="IPR014710">
    <property type="entry name" value="RmlC-like_jellyroll"/>
</dbReference>
<evidence type="ECO:0000313" key="3">
    <source>
        <dbReference type="Proteomes" id="UP000597507"/>
    </source>
</evidence>
<dbReference type="CDD" id="cd06980">
    <property type="entry name" value="cupin_bxe_c0505"/>
    <property type="match status" value="1"/>
</dbReference>
<dbReference type="Pfam" id="PF07883">
    <property type="entry name" value="Cupin_2"/>
    <property type="match status" value="1"/>
</dbReference>
<dbReference type="Proteomes" id="UP000597507">
    <property type="component" value="Unassembled WGS sequence"/>
</dbReference>
<comment type="caution">
    <text evidence="2">The sequence shown here is derived from an EMBL/GenBank/DDBJ whole genome shotgun (WGS) entry which is preliminary data.</text>
</comment>
<dbReference type="RefSeq" id="WP_188903172.1">
    <property type="nucleotide sequence ID" value="NZ_BMKS01000016.1"/>
</dbReference>
<organism evidence="2 3">
    <name type="scientific">Caldovatus sediminis</name>
    <dbReference type="NCBI Taxonomy" id="2041189"/>
    <lineage>
        <taxon>Bacteria</taxon>
        <taxon>Pseudomonadati</taxon>
        <taxon>Pseudomonadota</taxon>
        <taxon>Alphaproteobacteria</taxon>
        <taxon>Acetobacterales</taxon>
        <taxon>Roseomonadaceae</taxon>
        <taxon>Caldovatus</taxon>
    </lineage>
</organism>
<dbReference type="InterPro" id="IPR011051">
    <property type="entry name" value="RmlC_Cupin_sf"/>
</dbReference>
<dbReference type="InterPro" id="IPR013096">
    <property type="entry name" value="Cupin_2"/>
</dbReference>
<evidence type="ECO:0000313" key="2">
    <source>
        <dbReference type="EMBL" id="GGG47262.1"/>
    </source>
</evidence>
<dbReference type="Gene3D" id="2.60.120.10">
    <property type="entry name" value="Jelly Rolls"/>
    <property type="match status" value="1"/>
</dbReference>
<feature type="domain" description="Cupin type-2" evidence="1">
    <location>
        <begin position="64"/>
        <end position="117"/>
    </location>
</feature>
<dbReference type="SUPFAM" id="SSF51182">
    <property type="entry name" value="RmlC-like cupins"/>
    <property type="match status" value="1"/>
</dbReference>
<protein>
    <recommendedName>
        <fullName evidence="1">Cupin type-2 domain-containing protein</fullName>
    </recommendedName>
</protein>
<name>A0A8J2ZF58_9PROT</name>
<dbReference type="EMBL" id="BMKS01000016">
    <property type="protein sequence ID" value="GGG47262.1"/>
    <property type="molecule type" value="Genomic_DNA"/>
</dbReference>
<accession>A0A8J2ZF58</accession>
<dbReference type="AlphaFoldDB" id="A0A8J2ZF58"/>
<sequence length="149" mass="15837">MDGTAAAGAPRPDIRLSIAKKATAPLVPGRRKFFRHRDLGVSDATGGRMRAQVMEAISGMTEPTGWHTHQCEAQFVYVLKGRVELEFEDGTRDRFEPGDAILIPGGMKHNEIATSDDVEILELSIPGPMGTTPCDPPPGIAGGAAAMKA</sequence>
<reference evidence="2 3" key="1">
    <citation type="journal article" date="2014" name="Int. J. Syst. Evol. Microbiol.">
        <title>Complete genome sequence of Corynebacterium casei LMG S-19264T (=DSM 44701T), isolated from a smear-ripened cheese.</title>
        <authorList>
            <consortium name="US DOE Joint Genome Institute (JGI-PGF)"/>
            <person name="Walter F."/>
            <person name="Albersmeier A."/>
            <person name="Kalinowski J."/>
            <person name="Ruckert C."/>
        </authorList>
    </citation>
    <scope>NUCLEOTIDE SEQUENCE [LARGE SCALE GENOMIC DNA]</scope>
    <source>
        <strain evidence="2 3">CGMCC 1.16330</strain>
    </source>
</reference>
<proteinExistence type="predicted"/>
<keyword evidence="3" id="KW-1185">Reference proteome</keyword>